<evidence type="ECO:0000313" key="2">
    <source>
        <dbReference type="EMBL" id="WTW63232.1"/>
    </source>
</evidence>
<dbReference type="AlphaFoldDB" id="A0AAU2V704"/>
<gene>
    <name evidence="2" type="ORF">OG549_22680</name>
</gene>
<organism evidence="2">
    <name type="scientific">Streptomyces sp. NBC_00003</name>
    <dbReference type="NCBI Taxonomy" id="2903608"/>
    <lineage>
        <taxon>Bacteria</taxon>
        <taxon>Bacillati</taxon>
        <taxon>Actinomycetota</taxon>
        <taxon>Actinomycetes</taxon>
        <taxon>Kitasatosporales</taxon>
        <taxon>Streptomycetaceae</taxon>
        <taxon>Streptomyces</taxon>
    </lineage>
</organism>
<dbReference type="EMBL" id="CP108318">
    <property type="protein sequence ID" value="WTW63232.1"/>
    <property type="molecule type" value="Genomic_DNA"/>
</dbReference>
<name>A0AAU2V704_9ACTN</name>
<feature type="region of interest" description="Disordered" evidence="1">
    <location>
        <begin position="1"/>
        <end position="20"/>
    </location>
</feature>
<evidence type="ECO:0000256" key="1">
    <source>
        <dbReference type="SAM" id="MobiDB-lite"/>
    </source>
</evidence>
<sequence length="115" mass="13301">MYRQPELPFGIPDGGATDERPSLDELFDSFHAENPWVCEALEELTSEWLEAGGGRVGMKALFERLRWQMGIQTNGRPFKLNNNFTSRYTRLLCARHPEWNTAFEVRKLRSGDSDH</sequence>
<proteinExistence type="predicted"/>
<protein>
    <submittedName>
        <fullName evidence="2">Uncharacterized protein</fullName>
    </submittedName>
</protein>
<reference evidence="2" key="1">
    <citation type="submission" date="2022-10" db="EMBL/GenBank/DDBJ databases">
        <title>The complete genomes of actinobacterial strains from the NBC collection.</title>
        <authorList>
            <person name="Joergensen T.S."/>
            <person name="Alvarez Arevalo M."/>
            <person name="Sterndorff E.B."/>
            <person name="Faurdal D."/>
            <person name="Vuksanovic O."/>
            <person name="Mourched A.-S."/>
            <person name="Charusanti P."/>
            <person name="Shaw S."/>
            <person name="Blin K."/>
            <person name="Weber T."/>
        </authorList>
    </citation>
    <scope>NUCLEOTIDE SEQUENCE</scope>
    <source>
        <strain evidence="2">NBC_00003</strain>
    </source>
</reference>
<accession>A0AAU2V704</accession>